<feature type="transmembrane region" description="Helical" evidence="1">
    <location>
        <begin position="70"/>
        <end position="95"/>
    </location>
</feature>
<sequence length="111" mass="13582">MQFVLVFWAFTLVWKTFLFRFGLINRLLQRELPFLRLIPYHFLLLLAEKGFRIVYYLAQDGDPIKIYGIWFWHPIFWLKSLMTIICYAGCIVSTIKVMHPSYYKPYKWYQS</sequence>
<feature type="transmembrane region" description="Helical" evidence="1">
    <location>
        <begin position="6"/>
        <end position="28"/>
    </location>
</feature>
<accession>A0A7S3CN76</accession>
<protein>
    <submittedName>
        <fullName evidence="2">Uncharacterized protein</fullName>
    </submittedName>
</protein>
<organism evidence="2">
    <name type="scientific">Strombidium rassoulzadegani</name>
    <dbReference type="NCBI Taxonomy" id="1082188"/>
    <lineage>
        <taxon>Eukaryota</taxon>
        <taxon>Sar</taxon>
        <taxon>Alveolata</taxon>
        <taxon>Ciliophora</taxon>
        <taxon>Intramacronucleata</taxon>
        <taxon>Spirotrichea</taxon>
        <taxon>Oligotrichia</taxon>
        <taxon>Strombidiidae</taxon>
        <taxon>Strombidium</taxon>
    </lineage>
</organism>
<evidence type="ECO:0000313" key="2">
    <source>
        <dbReference type="EMBL" id="CAE0232658.1"/>
    </source>
</evidence>
<keyword evidence="1" id="KW-1133">Transmembrane helix</keyword>
<feature type="transmembrane region" description="Helical" evidence="1">
    <location>
        <begin position="40"/>
        <end position="58"/>
    </location>
</feature>
<keyword evidence="1" id="KW-0812">Transmembrane</keyword>
<reference evidence="2" key="1">
    <citation type="submission" date="2021-01" db="EMBL/GenBank/DDBJ databases">
        <authorList>
            <person name="Corre E."/>
            <person name="Pelletier E."/>
            <person name="Niang G."/>
            <person name="Scheremetjew M."/>
            <person name="Finn R."/>
            <person name="Kale V."/>
            <person name="Holt S."/>
            <person name="Cochrane G."/>
            <person name="Meng A."/>
            <person name="Brown T."/>
            <person name="Cohen L."/>
        </authorList>
    </citation>
    <scope>NUCLEOTIDE SEQUENCE</scope>
    <source>
        <strain evidence="2">Ras09</strain>
    </source>
</reference>
<gene>
    <name evidence="2" type="ORF">SRAS04492_LOCUS4456</name>
</gene>
<name>A0A7S3CN76_9SPIT</name>
<dbReference type="EMBL" id="HBIA01008671">
    <property type="protein sequence ID" value="CAE0232658.1"/>
    <property type="molecule type" value="Transcribed_RNA"/>
</dbReference>
<proteinExistence type="predicted"/>
<dbReference type="AlphaFoldDB" id="A0A7S3CN76"/>
<evidence type="ECO:0000256" key="1">
    <source>
        <dbReference type="SAM" id="Phobius"/>
    </source>
</evidence>
<keyword evidence="1" id="KW-0472">Membrane</keyword>